<name>A0A1Q9DYL1_SYMMI</name>
<evidence type="ECO:0000256" key="2">
    <source>
        <dbReference type="ARBA" id="ARBA00022946"/>
    </source>
</evidence>
<dbReference type="InterPro" id="IPR003690">
    <property type="entry name" value="MTERF"/>
</dbReference>
<dbReference type="InterPro" id="IPR036525">
    <property type="entry name" value="Tubulin/FtsZ_GTPase_sf"/>
</dbReference>
<dbReference type="Gene3D" id="3.40.50.1440">
    <property type="entry name" value="Tubulin/FtsZ, GTPase domain"/>
    <property type="match status" value="1"/>
</dbReference>
<evidence type="ECO:0000256" key="3">
    <source>
        <dbReference type="SAM" id="MobiDB-lite"/>
    </source>
</evidence>
<dbReference type="PANTHER" id="PTHR13068">
    <property type="entry name" value="CGI-12 PROTEIN-RELATED"/>
    <property type="match status" value="1"/>
</dbReference>
<dbReference type="Gene3D" id="1.25.70.10">
    <property type="entry name" value="Transcription termination factor 3, mitochondrial"/>
    <property type="match status" value="4"/>
</dbReference>
<comment type="similarity">
    <text evidence="1">Belongs to the mTERF family.</text>
</comment>
<dbReference type="InterPro" id="IPR038538">
    <property type="entry name" value="MTERF_sf"/>
</dbReference>
<dbReference type="PANTHER" id="PTHR13068:SF173">
    <property type="entry name" value="EMB|CAB62602.1"/>
    <property type="match status" value="1"/>
</dbReference>
<dbReference type="SMART" id="SM00733">
    <property type="entry name" value="Mterf"/>
    <property type="match status" value="19"/>
</dbReference>
<evidence type="ECO:0000256" key="1">
    <source>
        <dbReference type="ARBA" id="ARBA00007692"/>
    </source>
</evidence>
<accession>A0A1Q9DYL1</accession>
<comment type="caution">
    <text evidence="4">The sequence shown here is derived from an EMBL/GenBank/DDBJ whole genome shotgun (WGS) entry which is preliminary data.</text>
</comment>
<dbReference type="EMBL" id="LSRX01000334">
    <property type="protein sequence ID" value="OLQ00240.1"/>
    <property type="molecule type" value="Genomic_DNA"/>
</dbReference>
<feature type="region of interest" description="Disordered" evidence="3">
    <location>
        <begin position="298"/>
        <end position="327"/>
    </location>
</feature>
<organism evidence="4 5">
    <name type="scientific">Symbiodinium microadriaticum</name>
    <name type="common">Dinoflagellate</name>
    <name type="synonym">Zooxanthella microadriatica</name>
    <dbReference type="NCBI Taxonomy" id="2951"/>
    <lineage>
        <taxon>Eukaryota</taxon>
        <taxon>Sar</taxon>
        <taxon>Alveolata</taxon>
        <taxon>Dinophyceae</taxon>
        <taxon>Suessiales</taxon>
        <taxon>Symbiodiniaceae</taxon>
        <taxon>Symbiodinium</taxon>
    </lineage>
</organism>
<keyword evidence="2" id="KW-0809">Transit peptide</keyword>
<reference evidence="4 5" key="1">
    <citation type="submission" date="2016-02" db="EMBL/GenBank/DDBJ databases">
        <title>Genome analysis of coral dinoflagellate symbionts highlights evolutionary adaptations to a symbiotic lifestyle.</title>
        <authorList>
            <person name="Aranda M."/>
            <person name="Li Y."/>
            <person name="Liew Y.J."/>
            <person name="Baumgarten S."/>
            <person name="Simakov O."/>
            <person name="Wilson M."/>
            <person name="Piel J."/>
            <person name="Ashoor H."/>
            <person name="Bougouffa S."/>
            <person name="Bajic V.B."/>
            <person name="Ryu T."/>
            <person name="Ravasi T."/>
            <person name="Bayer T."/>
            <person name="Micklem G."/>
            <person name="Kim H."/>
            <person name="Bhak J."/>
            <person name="Lajeunesse T.C."/>
            <person name="Voolstra C.R."/>
        </authorList>
    </citation>
    <scope>NUCLEOTIDE SEQUENCE [LARGE SCALE GENOMIC DNA]</scope>
    <source>
        <strain evidence="4 5">CCMP2467</strain>
    </source>
</reference>
<protein>
    <submittedName>
        <fullName evidence="4">Tubulin alpha chain</fullName>
    </submittedName>
</protein>
<dbReference type="OrthoDB" id="431213at2759"/>
<dbReference type="Proteomes" id="UP000186817">
    <property type="component" value="Unassembled WGS sequence"/>
</dbReference>
<evidence type="ECO:0000313" key="5">
    <source>
        <dbReference type="Proteomes" id="UP000186817"/>
    </source>
</evidence>
<dbReference type="Pfam" id="PF02536">
    <property type="entry name" value="mTERF"/>
    <property type="match status" value="2"/>
</dbReference>
<evidence type="ECO:0000313" key="4">
    <source>
        <dbReference type="EMBL" id="OLQ00240.1"/>
    </source>
</evidence>
<keyword evidence="5" id="KW-1185">Reference proteome</keyword>
<sequence length="1286" mass="141046">MGKGTPEPTDGQVVMQATLRGHISFALSVLLPFGGVSLKALRLHLEWKLGSGLKERKLEIRRLAELSLQQNQPILCAGDWEPIPCGSHVADRGRCLFSDMSDLQADGQWHDRLVIGNTCCNHLGCDCWELFCFEHGIQPDGKMPSDGLIGGEDSDSAVLACCSETGAGRRGHCCSMVGFEPAVASEARRQTTDRILENIEAVRACRATGRVKRFSTDFAADVDESPACYCCFDPGGVRLEVEAFGVDNVKATIQDGHMASAIMKAAIQDTACWFDPGGCGATDVRACAAGTRKLVKRSPEKSTSSAPAKQELTPRRRLRLETRKETGRHGRREMLRWRCRDPWQRCKAILTEAWTPTVVVFAGPRQLCSAPLWWKKGRARTVHRSFAEVELLSRLAELLMPGEPIGELFRDFPVAPSEKWGSRWLCPDISAYGVLKDEQAALFIEYDGYYRHYDPQGHQADERKTTALLEYAPPGSRVLRIGHARRSFSSMENSMQVIVNVWRAGHKPSLSHVLCQTVGHLLDGHKILLRTGVCQRLQTMNKAETEPGFSEACKFVSQAIFTGDSEINKATVLGFLEDDLELSTAAVNALASKFPRIWGTSVDGSVKPTVAWLEDVGLNRTQVAKVVARFPQALCLRIEANLKPTVAWLKGIGLNRAQVTKVVACHPQVLGLSIKANLTPTVAWLQDIGLNRAQVTKVVARHPQVLGLRIEANLTPTVAWLEDHIGLKRAQVGNVVARHPQVLGLSIEANLTPTVAWLEDIGLNRAQLGKVVARHPQVLGMSIETNLTPTVAWLEDIGLNRAQLGKVVARHPQVLGMSIETNLTPTVAWLEDIGLNRAQLGKVVARHPQVLGMSIETNLTPTVAWLEDIGLNRAQLGKVVARHPQVLGMSIETNLTPTVAWLEDIGLNRAQLGKVVARHPQVLGMSIETNLTPTVAWLEDIGLNRAQLGKVVARHPQVLGMSIETNLTPTVAWLEDIGLNRAQLGKVVARHPQVLGMSIETNLTPTVAWLEDIGLNRAQLGKVVARHPQVLGMSIETNLKPTVAWLEDIGLNRAQVGKVVARHPQVLGLSIETNLKPTIAWLEDVGLSFVQLGKAVAGFPSILGYSIEANLKPTAAWLEDVGLSRKQSATVVARYPQVLGFSIEANLKPTVAWLEGVGLSREQNVKVVASFPQVLGCSIEANLKPTVAWLEDVGLSRKQVAKAVAEFPPLLTYSIERNLSPKLVLLQQLFSDGVICRFIAYHPQMLGYSYARLHHRLGILQQHDCVLKLAKTISLTDARFACRFPV</sequence>
<gene>
    <name evidence="4" type="ORF">AK812_SmicGene17125</name>
</gene>
<dbReference type="GO" id="GO:0003676">
    <property type="term" value="F:nucleic acid binding"/>
    <property type="evidence" value="ECO:0007669"/>
    <property type="project" value="InterPro"/>
</dbReference>
<proteinExistence type="inferred from homology"/>